<dbReference type="Proteomes" id="UP000315010">
    <property type="component" value="Unassembled WGS sequence"/>
</dbReference>
<comment type="caution">
    <text evidence="1">The sequence shown here is derived from an EMBL/GenBank/DDBJ whole genome shotgun (WGS) entry which is preliminary data.</text>
</comment>
<organism evidence="1 2">
    <name type="scientific">Novipirellula herctigrandis</name>
    <dbReference type="NCBI Taxonomy" id="2527986"/>
    <lineage>
        <taxon>Bacteria</taxon>
        <taxon>Pseudomonadati</taxon>
        <taxon>Planctomycetota</taxon>
        <taxon>Planctomycetia</taxon>
        <taxon>Pirellulales</taxon>
        <taxon>Pirellulaceae</taxon>
        <taxon>Novipirellula</taxon>
    </lineage>
</organism>
<name>A0A5C5Z857_9BACT</name>
<dbReference type="RefSeq" id="WP_146400704.1">
    <property type="nucleotide sequence ID" value="NZ_SJPJ01000001.1"/>
</dbReference>
<keyword evidence="2" id="KW-1185">Reference proteome</keyword>
<reference evidence="1 2" key="1">
    <citation type="submission" date="2019-02" db="EMBL/GenBank/DDBJ databases">
        <title>Deep-cultivation of Planctomycetes and their phenomic and genomic characterization uncovers novel biology.</title>
        <authorList>
            <person name="Wiegand S."/>
            <person name="Jogler M."/>
            <person name="Boedeker C."/>
            <person name="Pinto D."/>
            <person name="Vollmers J."/>
            <person name="Rivas-Marin E."/>
            <person name="Kohn T."/>
            <person name="Peeters S.H."/>
            <person name="Heuer A."/>
            <person name="Rast P."/>
            <person name="Oberbeckmann S."/>
            <person name="Bunk B."/>
            <person name="Jeske O."/>
            <person name="Meyerdierks A."/>
            <person name="Storesund J.E."/>
            <person name="Kallscheuer N."/>
            <person name="Luecker S."/>
            <person name="Lage O.M."/>
            <person name="Pohl T."/>
            <person name="Merkel B.J."/>
            <person name="Hornburger P."/>
            <person name="Mueller R.-W."/>
            <person name="Bruemmer F."/>
            <person name="Labrenz M."/>
            <person name="Spormann A.M."/>
            <person name="Op Den Camp H."/>
            <person name="Overmann J."/>
            <person name="Amann R."/>
            <person name="Jetten M.S.M."/>
            <person name="Mascher T."/>
            <person name="Medema M.H."/>
            <person name="Devos D.P."/>
            <person name="Kaster A.-K."/>
            <person name="Ovreas L."/>
            <person name="Rohde M."/>
            <person name="Galperin M.Y."/>
            <person name="Jogler C."/>
        </authorList>
    </citation>
    <scope>NUCLEOTIDE SEQUENCE [LARGE SCALE GENOMIC DNA]</scope>
    <source>
        <strain evidence="1 2">CA13</strain>
    </source>
</reference>
<gene>
    <name evidence="1" type="ORF">CA13_49590</name>
</gene>
<sequence length="397" mass="42934">MQASNGASTPEPAASFPWHDTLKGVQNLPQEVQKTKIHSRRVAPQLPTGGSRHLQRLEKVVPKTIDTKVCLNCVNMNARGKRRPPCLELHRRANAGKGLTVLGVPSFEVGGGSGSCPWIASWTEVLATLKAMETGKAVYANPTGQTTLRRIKHTFDNYEEKHSRAKWKNLDKDYWAKQADYVVNNGRPEHMGDCMLYTTSGTSSTWSSFLQEFAAKVSVPDLYCWVGVGMKIGGVAPGWPEGRDYIQGQIWNMETMIGKSIQLSSEKFAFGAQANVGTPVVILIGGTKSPADLVGKKFKGGFDVGFSTGIGWTALVKSLFRKEGLSGCKALIKGFKASGKDFIPSKSDLKISGIKSAMSVSGYGKREASLIVLDFPAGACVELTVTLNSTTKVDEVT</sequence>
<evidence type="ECO:0000313" key="1">
    <source>
        <dbReference type="EMBL" id="TWT83494.1"/>
    </source>
</evidence>
<accession>A0A5C5Z857</accession>
<proteinExistence type="predicted"/>
<dbReference type="AlphaFoldDB" id="A0A5C5Z857"/>
<evidence type="ECO:0000313" key="2">
    <source>
        <dbReference type="Proteomes" id="UP000315010"/>
    </source>
</evidence>
<dbReference type="EMBL" id="SJPJ01000001">
    <property type="protein sequence ID" value="TWT83494.1"/>
    <property type="molecule type" value="Genomic_DNA"/>
</dbReference>
<protein>
    <submittedName>
        <fullName evidence="1">Uncharacterized protein</fullName>
    </submittedName>
</protein>